<organism evidence="1 2">
    <name type="scientific">Panagrolaimus sp. ES5</name>
    <dbReference type="NCBI Taxonomy" id="591445"/>
    <lineage>
        <taxon>Eukaryota</taxon>
        <taxon>Metazoa</taxon>
        <taxon>Ecdysozoa</taxon>
        <taxon>Nematoda</taxon>
        <taxon>Chromadorea</taxon>
        <taxon>Rhabditida</taxon>
        <taxon>Tylenchina</taxon>
        <taxon>Panagrolaimomorpha</taxon>
        <taxon>Panagrolaimoidea</taxon>
        <taxon>Panagrolaimidae</taxon>
        <taxon>Panagrolaimus</taxon>
    </lineage>
</organism>
<reference evidence="2" key="1">
    <citation type="submission" date="2022-11" db="UniProtKB">
        <authorList>
            <consortium name="WormBaseParasite"/>
        </authorList>
    </citation>
    <scope>IDENTIFICATION</scope>
</reference>
<dbReference type="WBParaSite" id="ES5_v2.g22988.t1">
    <property type="protein sequence ID" value="ES5_v2.g22988.t1"/>
    <property type="gene ID" value="ES5_v2.g22988"/>
</dbReference>
<sequence length="200" mass="23382">MEVLTNYYIQIYPNGRVEKHLGTIWILFVVNGSKERKITANFTIAVESAENYKNIFYVYDDEVGYGVEYCKSDEFFESKNRFFVNGEITFKINGILKAERSLVTKISSPISLQWKITEEDLNAKKEIKDGKLYTKRTNIESISEIKFFLTICPNGIDDKKQRSKTWIYLTIEMEKEKRIEAVFDFSLDSGNYNEGAQYVF</sequence>
<evidence type="ECO:0000313" key="2">
    <source>
        <dbReference type="WBParaSite" id="ES5_v2.g22988.t1"/>
    </source>
</evidence>
<name>A0AC34G087_9BILA</name>
<evidence type="ECO:0000313" key="1">
    <source>
        <dbReference type="Proteomes" id="UP000887579"/>
    </source>
</evidence>
<protein>
    <submittedName>
        <fullName evidence="2">Uncharacterized protein</fullName>
    </submittedName>
</protein>
<accession>A0AC34G087</accession>
<dbReference type="Proteomes" id="UP000887579">
    <property type="component" value="Unplaced"/>
</dbReference>
<proteinExistence type="predicted"/>